<evidence type="ECO:0008006" key="10">
    <source>
        <dbReference type="Google" id="ProtNLM"/>
    </source>
</evidence>
<evidence type="ECO:0000313" key="9">
    <source>
        <dbReference type="Proteomes" id="UP000631181"/>
    </source>
</evidence>
<name>A0A8J8W4A2_9EURO</name>
<evidence type="ECO:0000259" key="6">
    <source>
        <dbReference type="Pfam" id="PF12253"/>
    </source>
</evidence>
<feature type="region of interest" description="Disordered" evidence="5">
    <location>
        <begin position="1"/>
        <end position="89"/>
    </location>
</feature>
<evidence type="ECO:0000256" key="2">
    <source>
        <dbReference type="ARBA" id="ARBA00022763"/>
    </source>
</evidence>
<evidence type="ECO:0000313" key="8">
    <source>
        <dbReference type="EMBL" id="KAF7716675.1"/>
    </source>
</evidence>
<comment type="subcellular location">
    <subcellularLocation>
        <location evidence="1">Nucleus</location>
    </subcellularLocation>
</comment>
<feature type="domain" description="Chromatin assembly factor 1 subunit Cac1-like C-terminal" evidence="7">
    <location>
        <begin position="609"/>
        <end position="663"/>
    </location>
</feature>
<dbReference type="EMBL" id="WIWV01000036">
    <property type="protein sequence ID" value="KAF7716675.1"/>
    <property type="molecule type" value="Genomic_DNA"/>
</dbReference>
<proteinExistence type="predicted"/>
<evidence type="ECO:0000259" key="7">
    <source>
        <dbReference type="Pfam" id="PF21796"/>
    </source>
</evidence>
<sequence length="665" mass="74703">MEPSMSLSPVPSDLSQQNQESLSGSSSSSPRKRSIHDLEGPIESSPVHKRALIVPYDTENQENRDPAGSVTTKEATQTQKAASTWGAPPSVEIVVGSGATAAIPGSTGSLLVCTSSPGNMTSQRAGSGSPVKMDATSAPASKKRKLSPVSQDLKQQDKEARERQKQEEKAKKEEEKAKREEEKRLKAEEKKKREEEREEERRLKEEDKKKREAEREEKRKAKDEERAAKEAAKEEERKRKEEEKLKKERAQPKLNSFFAKPSSPRPKVAPTKENSVTVQTPISIATESGERHPTRPGLSDYQQAFPEFFLQSHTQIAPLHRFERDPQALEHVRQAIDATLNVAGADSSFKPSFRPFEVFKYIPFRRRCGRSGPSVKDLLRRMQNAGDETLMDLDPQDQHKAAEEAHKALRQVPMKVLRFGEDVRPPYQGTFTRPMGEVAARKLARNPYHRGLPEVNYDYDSEAEWEEPEEEGEDLDSENDDEESDDGDDDMAEFLDDEDDALVGGKRRLIVGDLEPNCTGLCWAADGVTAEMKAYQIETISDAVRFPIDPFSTAYWEKPKVLDATTAHAPSKSTLDVFRVPNPTTTTPANAARSIMNGKVKKPFPPEQLPEFRTAVESSDLSKVGTIEILKKRFPKVAKDTLKATLEQYAVRVGQKETDKRWVWR</sequence>
<dbReference type="GO" id="GO:0033186">
    <property type="term" value="C:CAF-1 complex"/>
    <property type="evidence" value="ECO:0007669"/>
    <property type="project" value="TreeGrafter"/>
</dbReference>
<dbReference type="PANTHER" id="PTHR15272:SF0">
    <property type="entry name" value="CHROMATIN ASSEMBLY FACTOR 1 SUBUNIT A"/>
    <property type="match status" value="1"/>
</dbReference>
<keyword evidence="4" id="KW-0539">Nucleus</keyword>
<dbReference type="InterPro" id="IPR048800">
    <property type="entry name" value="Cac1-like_C"/>
</dbReference>
<feature type="region of interest" description="Disordered" evidence="5">
    <location>
        <begin position="461"/>
        <end position="493"/>
    </location>
</feature>
<feature type="domain" description="Chromatin assembly factor 1 subunit A dimerization" evidence="6">
    <location>
        <begin position="415"/>
        <end position="490"/>
    </location>
</feature>
<comment type="caution">
    <text evidence="8">The sequence shown here is derived from an EMBL/GenBank/DDBJ whole genome shotgun (WGS) entry which is preliminary data.</text>
</comment>
<feature type="compositionally biased region" description="Low complexity" evidence="5">
    <location>
        <begin position="15"/>
        <end position="29"/>
    </location>
</feature>
<feature type="region of interest" description="Disordered" evidence="5">
    <location>
        <begin position="103"/>
        <end position="279"/>
    </location>
</feature>
<dbReference type="Pfam" id="PF21796">
    <property type="entry name" value="Cac1_C"/>
    <property type="match status" value="1"/>
</dbReference>
<feature type="compositionally biased region" description="Low complexity" evidence="5">
    <location>
        <begin position="71"/>
        <end position="84"/>
    </location>
</feature>
<feature type="compositionally biased region" description="Basic and acidic residues" evidence="5">
    <location>
        <begin position="154"/>
        <end position="251"/>
    </location>
</feature>
<evidence type="ECO:0000256" key="5">
    <source>
        <dbReference type="SAM" id="MobiDB-lite"/>
    </source>
</evidence>
<dbReference type="GO" id="GO:0006334">
    <property type="term" value="P:nucleosome assembly"/>
    <property type="evidence" value="ECO:0007669"/>
    <property type="project" value="TreeGrafter"/>
</dbReference>
<feature type="compositionally biased region" description="Polar residues" evidence="5">
    <location>
        <begin position="106"/>
        <end position="126"/>
    </location>
</feature>
<dbReference type="PANTHER" id="PTHR15272">
    <property type="entry name" value="CHROMATIN ASSEMBLY FACTOR 1 SUBUNIT A CAF-1 SUBUNIT A"/>
    <property type="match status" value="1"/>
</dbReference>
<keyword evidence="2" id="KW-0227">DNA damage</keyword>
<dbReference type="Proteomes" id="UP000631181">
    <property type="component" value="Unassembled WGS sequence"/>
</dbReference>
<protein>
    <recommendedName>
        <fullName evidence="10">Chromatin assembly factor 1 subunit A</fullName>
    </recommendedName>
</protein>
<reference evidence="8" key="1">
    <citation type="journal article" date="2020" name="Front. Microbiol.">
        <title>Gene regulatory networks of Penicillium echinulatum 2HH and Penicillium oxalicum 114-2 inferred by a computational biology approach.</title>
        <authorList>
            <person name="Lenz A.R."/>
            <person name="Galan-Vasquez E."/>
            <person name="Balbinot E."/>
            <person name="De Abreu F.P."/>
            <person name="De Oliveira N.S."/>
            <person name="Da Rosa L.O."/>
            <person name="De Avila E Silva S."/>
            <person name="Camassola M."/>
            <person name="Dillon A.J.P."/>
            <person name="Perez-Rueda E."/>
        </authorList>
    </citation>
    <scope>NUCLEOTIDE SEQUENCE</scope>
    <source>
        <strain evidence="8">S1M29</strain>
    </source>
</reference>
<dbReference type="AlphaFoldDB" id="A0A8J8W4A2"/>
<evidence type="ECO:0000256" key="1">
    <source>
        <dbReference type="ARBA" id="ARBA00004123"/>
    </source>
</evidence>
<evidence type="ECO:0000256" key="3">
    <source>
        <dbReference type="ARBA" id="ARBA00023204"/>
    </source>
</evidence>
<dbReference type="GO" id="GO:0006281">
    <property type="term" value="P:DNA repair"/>
    <property type="evidence" value="ECO:0007669"/>
    <property type="project" value="UniProtKB-KW"/>
</dbReference>
<keyword evidence="9" id="KW-1185">Reference proteome</keyword>
<keyword evidence="3" id="KW-0234">DNA repair</keyword>
<dbReference type="OrthoDB" id="79480at2759"/>
<organism evidence="8 9">
    <name type="scientific">Penicillium ucsense</name>
    <dbReference type="NCBI Taxonomy" id="2839758"/>
    <lineage>
        <taxon>Eukaryota</taxon>
        <taxon>Fungi</taxon>
        <taxon>Dikarya</taxon>
        <taxon>Ascomycota</taxon>
        <taxon>Pezizomycotina</taxon>
        <taxon>Eurotiomycetes</taxon>
        <taxon>Eurotiomycetidae</taxon>
        <taxon>Eurotiales</taxon>
        <taxon>Aspergillaceae</taxon>
        <taxon>Penicillium</taxon>
    </lineage>
</organism>
<dbReference type="InterPro" id="IPR022043">
    <property type="entry name" value="CAF1A_DD"/>
</dbReference>
<dbReference type="Pfam" id="PF12253">
    <property type="entry name" value="CAF1A_dimeriz"/>
    <property type="match status" value="1"/>
</dbReference>
<accession>A0A8J8W4A2</accession>
<gene>
    <name evidence="8" type="ORF">PECM_005173</name>
</gene>
<dbReference type="GO" id="GO:0005634">
    <property type="term" value="C:nucleus"/>
    <property type="evidence" value="ECO:0007669"/>
    <property type="project" value="UniProtKB-SubCell"/>
</dbReference>
<evidence type="ECO:0000256" key="4">
    <source>
        <dbReference type="ARBA" id="ARBA00023242"/>
    </source>
</evidence>